<evidence type="ECO:0000256" key="2">
    <source>
        <dbReference type="ARBA" id="ARBA00023125"/>
    </source>
</evidence>
<dbReference type="AlphaFoldDB" id="A0A850LNW8"/>
<dbReference type="InterPro" id="IPR009057">
    <property type="entry name" value="Homeodomain-like_sf"/>
</dbReference>
<keyword evidence="3" id="KW-0804">Transcription</keyword>
<evidence type="ECO:0000256" key="3">
    <source>
        <dbReference type="ARBA" id="ARBA00023163"/>
    </source>
</evidence>
<dbReference type="PANTHER" id="PTHR30055">
    <property type="entry name" value="HTH-TYPE TRANSCRIPTIONAL REGULATOR RUTR"/>
    <property type="match status" value="1"/>
</dbReference>
<dbReference type="EMBL" id="JABXIY010000066">
    <property type="protein sequence ID" value="NVK99349.1"/>
    <property type="molecule type" value="Genomic_DNA"/>
</dbReference>
<evidence type="ECO:0000313" key="7">
    <source>
        <dbReference type="Proteomes" id="UP000565723"/>
    </source>
</evidence>
<dbReference type="SUPFAM" id="SSF48498">
    <property type="entry name" value="Tetracyclin repressor-like, C-terminal domain"/>
    <property type="match status" value="1"/>
</dbReference>
<dbReference type="Gene3D" id="1.10.357.10">
    <property type="entry name" value="Tetracycline Repressor, domain 2"/>
    <property type="match status" value="1"/>
</dbReference>
<protein>
    <submittedName>
        <fullName evidence="6">TetR/AcrR family transcriptional regulator</fullName>
    </submittedName>
</protein>
<sequence length="213" mass="24067">MSDTITNSPSRSERYEELLDAAAECFQSRGFDATSIDTVARHLGATKGRVYHYFPSKMDLFNAVRDRGMDLVFQATDPGYHADLPVLDRIEVMARGHVRAMLLHHSFMLVLKDGLLMRRYTTTTEFQKESLAQHIARRDAYEARFRELLAMGLAEGSLRAGPDPAITVQTFMSALNGPVAWFRPRACDTPQKYEAIVEEIVRFAMQGLRAHPS</sequence>
<keyword evidence="1" id="KW-0805">Transcription regulation</keyword>
<evidence type="ECO:0000256" key="4">
    <source>
        <dbReference type="PROSITE-ProRule" id="PRU00335"/>
    </source>
</evidence>
<dbReference type="PANTHER" id="PTHR30055:SF234">
    <property type="entry name" value="HTH-TYPE TRANSCRIPTIONAL REGULATOR BETI"/>
    <property type="match status" value="1"/>
</dbReference>
<dbReference type="RefSeq" id="WP_011047586.1">
    <property type="nucleotide sequence ID" value="NZ_CP076685.1"/>
</dbReference>
<gene>
    <name evidence="6" type="ORF">HW564_20695</name>
</gene>
<dbReference type="Pfam" id="PF00440">
    <property type="entry name" value="TetR_N"/>
    <property type="match status" value="1"/>
</dbReference>
<name>A0A850LNW8_9RHOB</name>
<feature type="DNA-binding region" description="H-T-H motif" evidence="4">
    <location>
        <begin position="35"/>
        <end position="54"/>
    </location>
</feature>
<dbReference type="SUPFAM" id="SSF46689">
    <property type="entry name" value="Homeodomain-like"/>
    <property type="match status" value="1"/>
</dbReference>
<proteinExistence type="predicted"/>
<dbReference type="InterPro" id="IPR041490">
    <property type="entry name" value="KstR2_TetR_C"/>
</dbReference>
<dbReference type="PRINTS" id="PR00455">
    <property type="entry name" value="HTHTETR"/>
</dbReference>
<organism evidence="6 7">
    <name type="scientific">Ruegeria pomeroyi</name>
    <dbReference type="NCBI Taxonomy" id="89184"/>
    <lineage>
        <taxon>Bacteria</taxon>
        <taxon>Pseudomonadati</taxon>
        <taxon>Pseudomonadota</taxon>
        <taxon>Alphaproteobacteria</taxon>
        <taxon>Rhodobacterales</taxon>
        <taxon>Roseobacteraceae</taxon>
        <taxon>Ruegeria</taxon>
    </lineage>
</organism>
<dbReference type="GO" id="GO:0003700">
    <property type="term" value="F:DNA-binding transcription factor activity"/>
    <property type="evidence" value="ECO:0007669"/>
    <property type="project" value="TreeGrafter"/>
</dbReference>
<dbReference type="OMA" id="HAHTHLM"/>
<dbReference type="InterPro" id="IPR001647">
    <property type="entry name" value="HTH_TetR"/>
</dbReference>
<evidence type="ECO:0000313" key="6">
    <source>
        <dbReference type="EMBL" id="NVK99349.1"/>
    </source>
</evidence>
<dbReference type="PROSITE" id="PS01081">
    <property type="entry name" value="HTH_TETR_1"/>
    <property type="match status" value="1"/>
</dbReference>
<dbReference type="Pfam" id="PF17932">
    <property type="entry name" value="TetR_C_24"/>
    <property type="match status" value="1"/>
</dbReference>
<reference evidence="6 7" key="1">
    <citation type="journal article" date="2020" name="Proc. Natl. Acad. Sci. U.S.A.">
        <title>Ecological drivers of bacterial community assembly in synthetic phycospheres.</title>
        <authorList>
            <person name="Fu H."/>
            <person name="Uchimiya M."/>
            <person name="Gore J."/>
            <person name="Moran M.A."/>
        </authorList>
    </citation>
    <scope>NUCLEOTIDE SEQUENCE [LARGE SCALE GENOMIC DNA]</scope>
    <source>
        <strain evidence="6">HF-Din03</strain>
    </source>
</reference>
<keyword evidence="2 4" id="KW-0238">DNA-binding</keyword>
<dbReference type="InterPro" id="IPR036271">
    <property type="entry name" value="Tet_transcr_reg_TetR-rel_C_sf"/>
</dbReference>
<dbReference type="GO" id="GO:0000976">
    <property type="term" value="F:transcription cis-regulatory region binding"/>
    <property type="evidence" value="ECO:0007669"/>
    <property type="project" value="TreeGrafter"/>
</dbReference>
<feature type="domain" description="HTH tetR-type" evidence="5">
    <location>
        <begin position="12"/>
        <end position="72"/>
    </location>
</feature>
<dbReference type="Gene3D" id="1.10.10.60">
    <property type="entry name" value="Homeodomain-like"/>
    <property type="match status" value="1"/>
</dbReference>
<dbReference type="PROSITE" id="PS50977">
    <property type="entry name" value="HTH_TETR_2"/>
    <property type="match status" value="1"/>
</dbReference>
<accession>A0A850LNW8</accession>
<dbReference type="Proteomes" id="UP000565723">
    <property type="component" value="Unassembled WGS sequence"/>
</dbReference>
<dbReference type="InterPro" id="IPR050109">
    <property type="entry name" value="HTH-type_TetR-like_transc_reg"/>
</dbReference>
<comment type="caution">
    <text evidence="6">The sequence shown here is derived from an EMBL/GenBank/DDBJ whole genome shotgun (WGS) entry which is preliminary data.</text>
</comment>
<dbReference type="InterPro" id="IPR023772">
    <property type="entry name" value="DNA-bd_HTH_TetR-type_CS"/>
</dbReference>
<evidence type="ECO:0000256" key="1">
    <source>
        <dbReference type="ARBA" id="ARBA00023015"/>
    </source>
</evidence>
<evidence type="ECO:0000259" key="5">
    <source>
        <dbReference type="PROSITE" id="PS50977"/>
    </source>
</evidence>